<feature type="region of interest" description="Disordered" evidence="1">
    <location>
        <begin position="203"/>
        <end position="229"/>
    </location>
</feature>
<name>A0A6J3H8F2_SAPAP</name>
<proteinExistence type="predicted"/>
<feature type="region of interest" description="Disordered" evidence="1">
    <location>
        <begin position="52"/>
        <end position="108"/>
    </location>
</feature>
<dbReference type="GeneID" id="116544096"/>
<organism evidence="2 3">
    <name type="scientific">Sapajus apella</name>
    <name type="common">Brown-capped capuchin</name>
    <name type="synonym">Cebus apella</name>
    <dbReference type="NCBI Taxonomy" id="9515"/>
    <lineage>
        <taxon>Eukaryota</taxon>
        <taxon>Metazoa</taxon>
        <taxon>Chordata</taxon>
        <taxon>Craniata</taxon>
        <taxon>Vertebrata</taxon>
        <taxon>Euteleostomi</taxon>
        <taxon>Mammalia</taxon>
        <taxon>Eutheria</taxon>
        <taxon>Euarchontoglires</taxon>
        <taxon>Primates</taxon>
        <taxon>Haplorrhini</taxon>
        <taxon>Platyrrhini</taxon>
        <taxon>Cebidae</taxon>
        <taxon>Cebinae</taxon>
        <taxon>Sapajus</taxon>
    </lineage>
</organism>
<keyword evidence="2" id="KW-1185">Reference proteome</keyword>
<evidence type="ECO:0000313" key="3">
    <source>
        <dbReference type="RefSeq" id="XP_032126097.1"/>
    </source>
</evidence>
<feature type="compositionally biased region" description="Low complexity" evidence="1">
    <location>
        <begin position="52"/>
        <end position="69"/>
    </location>
</feature>
<evidence type="ECO:0000256" key="1">
    <source>
        <dbReference type="SAM" id="MobiDB-lite"/>
    </source>
</evidence>
<gene>
    <name evidence="3" type="primary">LOC116544096</name>
</gene>
<dbReference type="AlphaFoldDB" id="A0A6J3H8F2"/>
<evidence type="ECO:0000313" key="2">
    <source>
        <dbReference type="Proteomes" id="UP000504640"/>
    </source>
</evidence>
<dbReference type="Proteomes" id="UP000504640">
    <property type="component" value="Unplaced"/>
</dbReference>
<protein>
    <submittedName>
        <fullName evidence="3">Uncharacterized protein LOC116544096</fullName>
    </submittedName>
</protein>
<accession>A0A6J3H8F2</accession>
<dbReference type="RefSeq" id="XP_032126097.1">
    <property type="nucleotide sequence ID" value="XM_032270206.1"/>
</dbReference>
<reference evidence="3" key="1">
    <citation type="submission" date="2025-08" db="UniProtKB">
        <authorList>
            <consortium name="RefSeq"/>
        </authorList>
    </citation>
    <scope>IDENTIFICATION</scope>
    <source>
        <tissue evidence="3">Blood</tissue>
    </source>
</reference>
<sequence>MEAKGVVKSSEGNWDGLASWFQAAGPEATGLSQGWGQGVLGCSVSRLVATQPHVSSPGLSPHSLGLQPGLHERGDDPGPPSAPGGGAADADVWPPTHDPVYLPAQPGPCGPPQGALLRLLRTRHSHTATCPAPHAPSTLTLSLPHIAHWGSGFSLACPCPGASSGSAGLLGPLWEQGSVPGGPRLSLQGGSCRHLLVLTRDAPPHPCPRDPSSTPHTHYKAEGCQQPPRPTLPGLGPQSGCQQMRMGSPQLQVPGPPPSLTCRHHSRLRAGPRPQHLTLHETATPESPLGGAAPHPGLWPTRSLAHLWLEWEEGAGHGPSAFPSNPSKHRGSLGSPELWAGQPTAPPGCFGVLGWGHHPRQQDSHNHLCLFLCPTPSPPALTPSTGGF</sequence>